<feature type="non-terminal residue" evidence="1">
    <location>
        <position position="101"/>
    </location>
</feature>
<dbReference type="EMBL" id="NMUH01003037">
    <property type="protein sequence ID" value="MQM03452.1"/>
    <property type="molecule type" value="Genomic_DNA"/>
</dbReference>
<feature type="non-terminal residue" evidence="1">
    <location>
        <position position="1"/>
    </location>
</feature>
<dbReference type="Proteomes" id="UP000652761">
    <property type="component" value="Unassembled WGS sequence"/>
</dbReference>
<comment type="caution">
    <text evidence="1">The sequence shown here is derived from an EMBL/GenBank/DDBJ whole genome shotgun (WGS) entry which is preliminary data.</text>
</comment>
<accession>A0A843W116</accession>
<dbReference type="AlphaFoldDB" id="A0A843W116"/>
<evidence type="ECO:0000313" key="1">
    <source>
        <dbReference type="EMBL" id="MQM03452.1"/>
    </source>
</evidence>
<keyword evidence="2" id="KW-1185">Reference proteome</keyword>
<organism evidence="1 2">
    <name type="scientific">Colocasia esculenta</name>
    <name type="common">Wild taro</name>
    <name type="synonym">Arum esculentum</name>
    <dbReference type="NCBI Taxonomy" id="4460"/>
    <lineage>
        <taxon>Eukaryota</taxon>
        <taxon>Viridiplantae</taxon>
        <taxon>Streptophyta</taxon>
        <taxon>Embryophyta</taxon>
        <taxon>Tracheophyta</taxon>
        <taxon>Spermatophyta</taxon>
        <taxon>Magnoliopsida</taxon>
        <taxon>Liliopsida</taxon>
        <taxon>Araceae</taxon>
        <taxon>Aroideae</taxon>
        <taxon>Colocasieae</taxon>
        <taxon>Colocasia</taxon>
    </lineage>
</organism>
<gene>
    <name evidence="1" type="ORF">Taro_036233</name>
</gene>
<proteinExistence type="predicted"/>
<protein>
    <submittedName>
        <fullName evidence="1">Uncharacterized protein</fullName>
    </submittedName>
</protein>
<sequence length="101" mass="11195">TSVVLTPSGSRPTNDFVGLVSYSGDTREQLRWPGFIIWGRRLCGRHQLQDPRMTSLAWFHIQVTPFMLTPSASRPPGDSVGMVLSSGDVGYVDVDSFKTHE</sequence>
<reference evidence="1" key="1">
    <citation type="submission" date="2017-07" db="EMBL/GenBank/DDBJ databases">
        <title>Taro Niue Genome Assembly and Annotation.</title>
        <authorList>
            <person name="Atibalentja N."/>
            <person name="Keating K."/>
            <person name="Fields C.J."/>
        </authorList>
    </citation>
    <scope>NUCLEOTIDE SEQUENCE</scope>
    <source>
        <strain evidence="1">Niue_2</strain>
        <tissue evidence="1">Leaf</tissue>
    </source>
</reference>
<name>A0A843W116_COLES</name>
<evidence type="ECO:0000313" key="2">
    <source>
        <dbReference type="Proteomes" id="UP000652761"/>
    </source>
</evidence>